<reference evidence="2 3" key="1">
    <citation type="submission" date="2016-02" db="EMBL/GenBank/DDBJ databases">
        <title>Discovery of a natural microsporidian pathogen with a broad tissue tropism in Caenorhabditis elegans.</title>
        <authorList>
            <person name="Luallen R.J."/>
            <person name="Reinke A.W."/>
            <person name="Tong L."/>
            <person name="Botts M.R."/>
            <person name="Felix M.-A."/>
            <person name="Troemel E.R."/>
        </authorList>
    </citation>
    <scope>NUCLEOTIDE SEQUENCE [LARGE SCALE GENOMIC DNA]</scope>
    <source>
        <strain evidence="2 3">JUm2807</strain>
    </source>
</reference>
<evidence type="ECO:0000313" key="3">
    <source>
        <dbReference type="Proteomes" id="UP000185944"/>
    </source>
</evidence>
<feature type="chain" id="PRO_5008060304" evidence="1">
    <location>
        <begin position="27"/>
        <end position="257"/>
    </location>
</feature>
<keyword evidence="3" id="KW-1185">Reference proteome</keyword>
<keyword evidence="1" id="KW-0732">Signal</keyword>
<dbReference type="Pfam" id="PF17022">
    <property type="entry name" value="PTP2"/>
    <property type="match status" value="1"/>
</dbReference>
<organism evidence="2 3">
    <name type="scientific">Nematocida displodere</name>
    <dbReference type="NCBI Taxonomy" id="1805483"/>
    <lineage>
        <taxon>Eukaryota</taxon>
        <taxon>Fungi</taxon>
        <taxon>Fungi incertae sedis</taxon>
        <taxon>Microsporidia</taxon>
        <taxon>Nematocida</taxon>
    </lineage>
</organism>
<dbReference type="VEuPathDB" id="MicrosporidiaDB:NEDG_01178"/>
<feature type="signal peptide" evidence="1">
    <location>
        <begin position="1"/>
        <end position="26"/>
    </location>
</feature>
<name>A0A177EDG8_9MICR</name>
<proteinExistence type="predicted"/>
<accession>A0A177EDG8</accession>
<evidence type="ECO:0000256" key="1">
    <source>
        <dbReference type="SAM" id="SignalP"/>
    </source>
</evidence>
<dbReference type="RefSeq" id="XP_067543784.1">
    <property type="nucleotide sequence ID" value="XM_067688596.1"/>
</dbReference>
<dbReference type="Proteomes" id="UP000185944">
    <property type="component" value="Unassembled WGS sequence"/>
</dbReference>
<dbReference type="InterPro" id="IPR031507">
    <property type="entry name" value="PTP2"/>
</dbReference>
<dbReference type="EMBL" id="LTDL01000042">
    <property type="protein sequence ID" value="OAG29039.1"/>
    <property type="molecule type" value="Genomic_DNA"/>
</dbReference>
<sequence length="257" mass="27136">MSKYHAQGRLLLGASAFILLIRSTTASGLLGGGALGGSVMGGAGQAGGMCSPGYTQEGAGSLGGMSIGGAGGIRGNFNFNTPSVCIKPLQQPHQTPEAVEAARNPAFRKAANLIAMRSLSSLQNADCNQNAVNVKSQVCWLLKHFSKKSAEPQVVIGSTKNALTVMNKDQPDALLVVEVLGKPTPQKKDDPATQDLVKKFTRKTVINSYDDILKKDKDPKKKNADCAKCLESLKTNISSDSECDCQNNLSFSMGDFQ</sequence>
<comment type="caution">
    <text evidence="2">The sequence shown here is derived from an EMBL/GenBank/DDBJ whole genome shotgun (WGS) entry which is preliminary data.</text>
</comment>
<dbReference type="GeneID" id="93647528"/>
<protein>
    <submittedName>
        <fullName evidence="2">Uncharacterized protein</fullName>
    </submittedName>
</protein>
<evidence type="ECO:0000313" key="2">
    <source>
        <dbReference type="EMBL" id="OAG29039.1"/>
    </source>
</evidence>
<gene>
    <name evidence="2" type="ORF">NEDG_01178</name>
</gene>
<dbReference type="AlphaFoldDB" id="A0A177EDG8"/>